<dbReference type="FunFam" id="1.50.10.130:FF:000001">
    <property type="entry name" value="Isoprene synthase, chloroplastic"/>
    <property type="match status" value="1"/>
</dbReference>
<proteinExistence type="predicted"/>
<dbReference type="PANTHER" id="PTHR31225">
    <property type="entry name" value="OS04G0344100 PROTEIN-RELATED"/>
    <property type="match status" value="1"/>
</dbReference>
<dbReference type="InterPro" id="IPR001906">
    <property type="entry name" value="Terpene_synth_N"/>
</dbReference>
<organism evidence="7 8">
    <name type="scientific">Senna tora</name>
    <dbReference type="NCBI Taxonomy" id="362788"/>
    <lineage>
        <taxon>Eukaryota</taxon>
        <taxon>Viridiplantae</taxon>
        <taxon>Streptophyta</taxon>
        <taxon>Embryophyta</taxon>
        <taxon>Tracheophyta</taxon>
        <taxon>Spermatophyta</taxon>
        <taxon>Magnoliopsida</taxon>
        <taxon>eudicotyledons</taxon>
        <taxon>Gunneridae</taxon>
        <taxon>Pentapetalae</taxon>
        <taxon>rosids</taxon>
        <taxon>fabids</taxon>
        <taxon>Fabales</taxon>
        <taxon>Fabaceae</taxon>
        <taxon>Caesalpinioideae</taxon>
        <taxon>Cassia clade</taxon>
        <taxon>Senna</taxon>
    </lineage>
</organism>
<evidence type="ECO:0000259" key="6">
    <source>
        <dbReference type="Pfam" id="PF03936"/>
    </source>
</evidence>
<feature type="domain" description="Terpene synthase metal-binding" evidence="6">
    <location>
        <begin position="172"/>
        <end position="323"/>
    </location>
</feature>
<keyword evidence="4" id="KW-0456">Lyase</keyword>
<evidence type="ECO:0000256" key="2">
    <source>
        <dbReference type="ARBA" id="ARBA00022723"/>
    </source>
</evidence>
<dbReference type="Gene3D" id="1.10.600.10">
    <property type="entry name" value="Farnesyl Diphosphate Synthase"/>
    <property type="match status" value="1"/>
</dbReference>
<comment type="cofactor">
    <cofactor evidence="1">
        <name>Mg(2+)</name>
        <dbReference type="ChEBI" id="CHEBI:18420"/>
    </cofactor>
</comment>
<dbReference type="GO" id="GO:0000287">
    <property type="term" value="F:magnesium ion binding"/>
    <property type="evidence" value="ECO:0007669"/>
    <property type="project" value="InterPro"/>
</dbReference>
<keyword evidence="2" id="KW-0479">Metal-binding</keyword>
<dbReference type="InterPro" id="IPR050148">
    <property type="entry name" value="Terpene_synthase-like"/>
</dbReference>
<evidence type="ECO:0000313" key="7">
    <source>
        <dbReference type="EMBL" id="KAF7822842.1"/>
    </source>
</evidence>
<dbReference type="Gene3D" id="1.50.10.130">
    <property type="entry name" value="Terpene synthase, N-terminal domain"/>
    <property type="match status" value="1"/>
</dbReference>
<dbReference type="SUPFAM" id="SSF48576">
    <property type="entry name" value="Terpenoid synthases"/>
    <property type="match status" value="1"/>
</dbReference>
<evidence type="ECO:0000256" key="4">
    <source>
        <dbReference type="ARBA" id="ARBA00023239"/>
    </source>
</evidence>
<sequence length="324" mass="37711">MPLLRWAWGVNYHFHWEIDDVLQQIHNSYVENGIIILEEEDLHSLALLFRLLRQQGYRISSDVFEKFKDEKGNISESLSSDVEGMLSLYEAAHLRIHGEQILDEALQFTCYHLQLMTSQLTPSLAAKVNHSLRRPLHKSLPRLEASHYISIYQKDPSHHKTLLAFAKLDFNMLQKLHQKELGSISMLMTKVICIASILDDIYDVYGTFEELQLSTKAIDRWDINCMESLPVYMRHCYQALLDVYEEIEKEMIKQGRSFCVNYAKHEMNRLTQAYFEEAKWLNSNYTPTFEEYMGNAQISSGYHMLIATSFIGMGGIANEEAFHL</sequence>
<dbReference type="OrthoDB" id="1877784at2759"/>
<name>A0A834TK95_9FABA</name>
<protein>
    <submittedName>
        <fullName evidence="7">(-)-germacrene D synthase-like</fullName>
    </submittedName>
</protein>
<evidence type="ECO:0000256" key="1">
    <source>
        <dbReference type="ARBA" id="ARBA00001946"/>
    </source>
</evidence>
<dbReference type="AlphaFoldDB" id="A0A834TK95"/>
<evidence type="ECO:0000256" key="3">
    <source>
        <dbReference type="ARBA" id="ARBA00022842"/>
    </source>
</evidence>
<gene>
    <name evidence="7" type="ORF">G2W53_020986</name>
</gene>
<dbReference type="InterPro" id="IPR008949">
    <property type="entry name" value="Isoprenoid_synthase_dom_sf"/>
</dbReference>
<evidence type="ECO:0000313" key="8">
    <source>
        <dbReference type="Proteomes" id="UP000634136"/>
    </source>
</evidence>
<dbReference type="PANTHER" id="PTHR31225:SF221">
    <property type="entry name" value="(-)-GERMACRENE D SYNTHASE"/>
    <property type="match status" value="1"/>
</dbReference>
<keyword evidence="3" id="KW-0460">Magnesium</keyword>
<comment type="caution">
    <text evidence="7">The sequence shown here is derived from an EMBL/GenBank/DDBJ whole genome shotgun (WGS) entry which is preliminary data.</text>
</comment>
<evidence type="ECO:0000259" key="5">
    <source>
        <dbReference type="Pfam" id="PF01397"/>
    </source>
</evidence>
<dbReference type="InterPro" id="IPR005630">
    <property type="entry name" value="Terpene_synthase_metal-bd"/>
</dbReference>
<dbReference type="EMBL" id="JAAIUW010000007">
    <property type="protein sequence ID" value="KAF7822842.1"/>
    <property type="molecule type" value="Genomic_DNA"/>
</dbReference>
<dbReference type="InterPro" id="IPR036965">
    <property type="entry name" value="Terpene_synth_N_sf"/>
</dbReference>
<dbReference type="Pfam" id="PF01397">
    <property type="entry name" value="Terpene_synth"/>
    <property type="match status" value="1"/>
</dbReference>
<dbReference type="GO" id="GO:0010333">
    <property type="term" value="F:terpene synthase activity"/>
    <property type="evidence" value="ECO:0007669"/>
    <property type="project" value="InterPro"/>
</dbReference>
<dbReference type="Pfam" id="PF03936">
    <property type="entry name" value="Terpene_synth_C"/>
    <property type="match status" value="1"/>
</dbReference>
<keyword evidence="8" id="KW-1185">Reference proteome</keyword>
<dbReference type="InterPro" id="IPR008930">
    <property type="entry name" value="Terpenoid_cyclase/PrenylTrfase"/>
</dbReference>
<feature type="domain" description="Terpene synthase N-terminal" evidence="5">
    <location>
        <begin position="9"/>
        <end position="132"/>
    </location>
</feature>
<dbReference type="GO" id="GO:0016114">
    <property type="term" value="P:terpenoid biosynthetic process"/>
    <property type="evidence" value="ECO:0007669"/>
    <property type="project" value="InterPro"/>
</dbReference>
<dbReference type="SUPFAM" id="SSF48239">
    <property type="entry name" value="Terpenoid cyclases/Protein prenyltransferases"/>
    <property type="match status" value="1"/>
</dbReference>
<accession>A0A834TK95</accession>
<reference evidence="7" key="1">
    <citation type="submission" date="2020-09" db="EMBL/GenBank/DDBJ databases">
        <title>Genome-Enabled Discovery of Anthraquinone Biosynthesis in Senna tora.</title>
        <authorList>
            <person name="Kang S.-H."/>
            <person name="Pandey R.P."/>
            <person name="Lee C.-M."/>
            <person name="Sim J.-S."/>
            <person name="Jeong J.-T."/>
            <person name="Choi B.-S."/>
            <person name="Jung M."/>
            <person name="Ginzburg D."/>
            <person name="Zhao K."/>
            <person name="Won S.Y."/>
            <person name="Oh T.-J."/>
            <person name="Yu Y."/>
            <person name="Kim N.-H."/>
            <person name="Lee O.R."/>
            <person name="Lee T.-H."/>
            <person name="Bashyal P."/>
            <person name="Kim T.-S."/>
            <person name="Lee W.-H."/>
            <person name="Kawkins C."/>
            <person name="Kim C.-K."/>
            <person name="Kim J.S."/>
            <person name="Ahn B.O."/>
            <person name="Rhee S.Y."/>
            <person name="Sohng J.K."/>
        </authorList>
    </citation>
    <scope>NUCLEOTIDE SEQUENCE</scope>
    <source>
        <tissue evidence="7">Leaf</tissue>
    </source>
</reference>
<dbReference type="Proteomes" id="UP000634136">
    <property type="component" value="Unassembled WGS sequence"/>
</dbReference>